<name>A0ABX2A7A8_9MICO</name>
<dbReference type="PANTHER" id="PTHR43767">
    <property type="entry name" value="LONG-CHAIN-FATTY-ACID--COA LIGASE"/>
    <property type="match status" value="1"/>
</dbReference>
<dbReference type="PROSITE" id="PS00455">
    <property type="entry name" value="AMP_BINDING"/>
    <property type="match status" value="1"/>
</dbReference>
<dbReference type="InterPro" id="IPR000873">
    <property type="entry name" value="AMP-dep_synth/lig_dom"/>
</dbReference>
<dbReference type="Pfam" id="PF00501">
    <property type="entry name" value="AMP-binding"/>
    <property type="match status" value="1"/>
</dbReference>
<dbReference type="SUPFAM" id="SSF56801">
    <property type="entry name" value="Acetyl-CoA synthetase-like"/>
    <property type="match status" value="1"/>
</dbReference>
<feature type="domain" description="AMP-dependent synthetase/ligase" evidence="1">
    <location>
        <begin position="33"/>
        <end position="402"/>
    </location>
</feature>
<comment type="caution">
    <text evidence="3">The sequence shown here is derived from an EMBL/GenBank/DDBJ whole genome shotgun (WGS) entry which is preliminary data.</text>
</comment>
<dbReference type="Gene3D" id="3.30.300.30">
    <property type="match status" value="1"/>
</dbReference>
<protein>
    <submittedName>
        <fullName evidence="3">2,3-dihydroxybenzoate-AMP ligase</fullName>
    </submittedName>
</protein>
<keyword evidence="4" id="KW-1185">Reference proteome</keyword>
<accession>A0ABX2A7A8</accession>
<sequence length="542" mass="57885">MSKDWPGWPAEDAERYHQAGWWAGETFSAALGRWAARRPEHVAVVDHRRRLTYADLVAESRAVAGGLADHGVRRGDRVVVQLPNVAEFLTTWFALQHLGAVPVHAMPAHRSAELEHLTDLADARAYVTTDVHQGFDHRTLADHLAAARVRAGREAPLVVIVGEVGDRDAVAYDRLLAAADPAVPDLAVSSRDLALLLLSGGTTGLPKLIPRTHDDYLYNARLSAERCGMGPDTVFLAALPVAFNYSWCCPGALGTLSAGGTVVLARDPSPDTVLDLVEAERVTSLTLNPPLAGLYVEEIGFGGRDTSSVQVVDVGSARLPDDVAARVGPAFGATLQQVYGMAEGLICYTGLDDPDELVTTTQGVPMSPGDEVRVVDGEGRDVAPGEPGELLTRGPYTLRGYWRAAEHDAVAFTPDGFYRTGDLVRRLDSGHLVVVGRVKEQINRGGEKVAPAEVESHLVTHPLVEIAAVFGVPDPLYGERVAAAVRPRPGGPAPDAAALSVHLRERGLAAYKIPESFTIVDDVPLTAVAKIDKAALREAVRP</sequence>
<evidence type="ECO:0000313" key="4">
    <source>
        <dbReference type="Proteomes" id="UP000757540"/>
    </source>
</evidence>
<organism evidence="3 4">
    <name type="scientific">Isoptericola halotolerans</name>
    <dbReference type="NCBI Taxonomy" id="300560"/>
    <lineage>
        <taxon>Bacteria</taxon>
        <taxon>Bacillati</taxon>
        <taxon>Actinomycetota</taxon>
        <taxon>Actinomycetes</taxon>
        <taxon>Micrococcales</taxon>
        <taxon>Promicromonosporaceae</taxon>
        <taxon>Isoptericola</taxon>
    </lineage>
</organism>
<proteinExistence type="predicted"/>
<dbReference type="PANTHER" id="PTHR43767:SF1">
    <property type="entry name" value="NONRIBOSOMAL PEPTIDE SYNTHASE PES1 (EUROFUNG)-RELATED"/>
    <property type="match status" value="1"/>
</dbReference>
<dbReference type="InterPro" id="IPR042099">
    <property type="entry name" value="ANL_N_sf"/>
</dbReference>
<dbReference type="InterPro" id="IPR025110">
    <property type="entry name" value="AMP-bd_C"/>
</dbReference>
<gene>
    <name evidence="3" type="ORF">HDG69_003269</name>
</gene>
<dbReference type="Pfam" id="PF13193">
    <property type="entry name" value="AMP-binding_C"/>
    <property type="match status" value="1"/>
</dbReference>
<dbReference type="InterPro" id="IPR020845">
    <property type="entry name" value="AMP-binding_CS"/>
</dbReference>
<evidence type="ECO:0000313" key="3">
    <source>
        <dbReference type="EMBL" id="NOV98674.1"/>
    </source>
</evidence>
<evidence type="ECO:0000259" key="2">
    <source>
        <dbReference type="Pfam" id="PF13193"/>
    </source>
</evidence>
<dbReference type="InterPro" id="IPR050237">
    <property type="entry name" value="ATP-dep_AMP-bd_enzyme"/>
</dbReference>
<dbReference type="InterPro" id="IPR045851">
    <property type="entry name" value="AMP-bd_C_sf"/>
</dbReference>
<feature type="domain" description="AMP-binding enzyme C-terminal" evidence="2">
    <location>
        <begin position="453"/>
        <end position="530"/>
    </location>
</feature>
<dbReference type="EMBL" id="JABEZU010000004">
    <property type="protein sequence ID" value="NOV98674.1"/>
    <property type="molecule type" value="Genomic_DNA"/>
</dbReference>
<dbReference type="GO" id="GO:0016874">
    <property type="term" value="F:ligase activity"/>
    <property type="evidence" value="ECO:0007669"/>
    <property type="project" value="UniProtKB-KW"/>
</dbReference>
<reference evidence="3 4" key="1">
    <citation type="submission" date="2020-05" db="EMBL/GenBank/DDBJ databases">
        <title>Genomic Encyclopedia of Type Strains, Phase III (KMG-III): the genomes of soil and plant-associated and newly described type strains.</title>
        <authorList>
            <person name="Whitman W."/>
        </authorList>
    </citation>
    <scope>NUCLEOTIDE SEQUENCE [LARGE SCALE GENOMIC DNA]</scope>
    <source>
        <strain evidence="3 4">KCTC 19046</strain>
    </source>
</reference>
<keyword evidence="3" id="KW-0436">Ligase</keyword>
<evidence type="ECO:0000259" key="1">
    <source>
        <dbReference type="Pfam" id="PF00501"/>
    </source>
</evidence>
<dbReference type="Proteomes" id="UP000757540">
    <property type="component" value="Unassembled WGS sequence"/>
</dbReference>
<dbReference type="RefSeq" id="WP_171784875.1">
    <property type="nucleotide sequence ID" value="NZ_BAAAML010000003.1"/>
</dbReference>
<dbReference type="Gene3D" id="3.40.50.12780">
    <property type="entry name" value="N-terminal domain of ligase-like"/>
    <property type="match status" value="1"/>
</dbReference>